<name>A0A165WRP8_9AGAM</name>
<dbReference type="EMBL" id="KV417738">
    <property type="protein sequence ID" value="KZP07849.1"/>
    <property type="molecule type" value="Genomic_DNA"/>
</dbReference>
<accession>A0A165WRP8</accession>
<reference evidence="1" key="1">
    <citation type="journal article" date="2016" name="Mol. Biol. Evol.">
        <title>Comparative Genomics of Early-Diverging Mushroom-Forming Fungi Provides Insights into the Origins of Lignocellulose Decay Capabilities.</title>
        <authorList>
            <person name="Nagy L.G."/>
            <person name="Riley R."/>
            <person name="Tritt A."/>
            <person name="Adam C."/>
            <person name="Daum C."/>
            <person name="Floudas D."/>
            <person name="Sun H."/>
            <person name="Yadav J.S."/>
            <person name="Pangilinan J."/>
            <person name="Larsson K.H."/>
            <person name="Matsuura K."/>
            <person name="Barry K."/>
            <person name="Labutti K."/>
            <person name="Kuo R."/>
            <person name="Ohm R.A."/>
            <person name="Bhattacharya S.S."/>
            <person name="Shirouzu T."/>
            <person name="Yoshinaga Y."/>
            <person name="Martin F.M."/>
            <person name="Grigoriev I.V."/>
            <person name="Hibbett D.S."/>
        </authorList>
    </citation>
    <scope>NUCLEOTIDE SEQUENCE [LARGE SCALE GENOMIC DNA]</scope>
    <source>
        <strain evidence="1">CBS 109695</strain>
    </source>
</reference>
<evidence type="ECO:0000313" key="1">
    <source>
        <dbReference type="EMBL" id="KZP07849.1"/>
    </source>
</evidence>
<protein>
    <submittedName>
        <fullName evidence="1">Uncharacterized protein</fullName>
    </submittedName>
</protein>
<sequence length="118" mass="12955">MLFGAAKIRSRDIISRNILSRKLQHPSPLKVVLIQYLSFPAERAGTRATIRMCTYLAAVALPDAADASSVLRGSISKFNGDETGRASRHWSIMAQSSPCHPCSFCMQRGHLQIWAAAL</sequence>
<gene>
    <name evidence="1" type="ORF">FIBSPDRAFT_875034</name>
</gene>
<dbReference type="AlphaFoldDB" id="A0A165WRP8"/>
<organism evidence="1">
    <name type="scientific">Athelia psychrophila</name>
    <dbReference type="NCBI Taxonomy" id="1759441"/>
    <lineage>
        <taxon>Eukaryota</taxon>
        <taxon>Fungi</taxon>
        <taxon>Dikarya</taxon>
        <taxon>Basidiomycota</taxon>
        <taxon>Agaricomycotina</taxon>
        <taxon>Agaricomycetes</taxon>
        <taxon>Agaricomycetidae</taxon>
        <taxon>Atheliales</taxon>
        <taxon>Atheliaceae</taxon>
        <taxon>Athelia</taxon>
    </lineage>
</organism>
<proteinExistence type="predicted"/>